<keyword evidence="1" id="KW-1133">Transmembrane helix</keyword>
<accession>F8A732</accession>
<gene>
    <name evidence="2" type="ordered locus">Celgi_3027</name>
</gene>
<dbReference type="HOGENOM" id="CLU_2631708_0_0_11"/>
<dbReference type="RefSeq" id="WP_013885036.1">
    <property type="nucleotide sequence ID" value="NC_015671.1"/>
</dbReference>
<dbReference type="AlphaFoldDB" id="F8A732"/>
<evidence type="ECO:0000313" key="3">
    <source>
        <dbReference type="Proteomes" id="UP000000485"/>
    </source>
</evidence>
<protein>
    <submittedName>
        <fullName evidence="2">CheW protein</fullName>
    </submittedName>
</protein>
<name>F8A732_CELGA</name>
<feature type="transmembrane region" description="Helical" evidence="1">
    <location>
        <begin position="45"/>
        <end position="71"/>
    </location>
</feature>
<evidence type="ECO:0000256" key="1">
    <source>
        <dbReference type="SAM" id="Phobius"/>
    </source>
</evidence>
<dbReference type="EMBL" id="CP002665">
    <property type="protein sequence ID" value="AEI13519.1"/>
    <property type="molecule type" value="Genomic_DNA"/>
</dbReference>
<reference evidence="3" key="1">
    <citation type="submission" date="2011-04" db="EMBL/GenBank/DDBJ databases">
        <title>Complete sequence of Cellvibrio gilvus ATCC 13127.</title>
        <authorList>
            <person name="Lucas S."/>
            <person name="Han J."/>
            <person name="Lapidus A."/>
            <person name="Cheng J.-F."/>
            <person name="Goodwin L."/>
            <person name="Pitluck S."/>
            <person name="Peters L."/>
            <person name="Munk A."/>
            <person name="Detter J.C."/>
            <person name="Han C."/>
            <person name="Tapia R."/>
            <person name="Land M."/>
            <person name="Hauser L."/>
            <person name="Kyrpides N."/>
            <person name="Ivanova N."/>
            <person name="Ovchinnikova G."/>
            <person name="Pagani I."/>
            <person name="Mead D."/>
            <person name="Brumm P."/>
            <person name="Woyke T."/>
        </authorList>
    </citation>
    <scope>NUCLEOTIDE SEQUENCE [LARGE SCALE GENOMIC DNA]</scope>
    <source>
        <strain evidence="3">ATCC 13127 / NRRL B-14078</strain>
    </source>
</reference>
<keyword evidence="1" id="KW-0472">Membrane</keyword>
<keyword evidence="1" id="KW-0812">Transmembrane</keyword>
<sequence length="72" mass="7707">MSALALTPSRPTPSSRAMRVRRFVEMVRFAPAPRFEGSAAHRWAFVGYVAGSMLAWMALGLAVSALLGALVS</sequence>
<dbReference type="KEGG" id="cga:Celgi_3027"/>
<keyword evidence="3" id="KW-1185">Reference proteome</keyword>
<dbReference type="Proteomes" id="UP000000485">
    <property type="component" value="Chromosome"/>
</dbReference>
<proteinExistence type="predicted"/>
<organism evidence="2 3">
    <name type="scientific">Cellulomonas gilvus (strain ATCC 13127 / NRRL B-14078)</name>
    <name type="common">Cellvibrio gilvus</name>
    <dbReference type="NCBI Taxonomy" id="593907"/>
    <lineage>
        <taxon>Bacteria</taxon>
        <taxon>Bacillati</taxon>
        <taxon>Actinomycetota</taxon>
        <taxon>Actinomycetes</taxon>
        <taxon>Micrococcales</taxon>
        <taxon>Cellulomonadaceae</taxon>
        <taxon>Cellulomonas</taxon>
    </lineage>
</organism>
<dbReference type="STRING" id="593907.Celgi_3027"/>
<evidence type="ECO:0000313" key="2">
    <source>
        <dbReference type="EMBL" id="AEI13519.1"/>
    </source>
</evidence>